<dbReference type="CDD" id="cd04182">
    <property type="entry name" value="GT_2_like_f"/>
    <property type="match status" value="1"/>
</dbReference>
<evidence type="ECO:0000313" key="3">
    <source>
        <dbReference type="Proteomes" id="UP000183988"/>
    </source>
</evidence>
<gene>
    <name evidence="2" type="ORF">SAMN05216225_100940</name>
</gene>
<keyword evidence="2" id="KW-0808">Transferase</keyword>
<dbReference type="PANTHER" id="PTHR43777">
    <property type="entry name" value="MOLYBDENUM COFACTOR CYTIDYLYLTRANSFERASE"/>
    <property type="match status" value="1"/>
</dbReference>
<evidence type="ECO:0000313" key="2">
    <source>
        <dbReference type="EMBL" id="SHF92674.1"/>
    </source>
</evidence>
<sequence length="203" mass="22728">MKPSRFAAILLAAGKSSRMGKLKGLLPWQGKSLIQYQVEQLLEAGFDQIIVVLGYRSPLLEQEIKGYPVTIVKNPHFEVGKSSSIRVGVTSIQSNIKGIMITAVDQPVPSMTLIQMMEAMNKQDGDIIIPVYQEKRGHPVLFNSRLIDDLLQVNEKTQGLKKVIHNYYDRITYLEVKDPSVLLNLNRPEDYNSFINSAEGGSI</sequence>
<dbReference type="STRING" id="930117.SAMN05216225_100940"/>
<proteinExistence type="predicted"/>
<protein>
    <submittedName>
        <fullName evidence="2">Molybdenum cofactor cytidylyltransferase</fullName>
    </submittedName>
</protein>
<dbReference type="Gene3D" id="3.90.550.10">
    <property type="entry name" value="Spore Coat Polysaccharide Biosynthesis Protein SpsA, Chain A"/>
    <property type="match status" value="1"/>
</dbReference>
<evidence type="ECO:0000259" key="1">
    <source>
        <dbReference type="Pfam" id="PF12804"/>
    </source>
</evidence>
<keyword evidence="3" id="KW-1185">Reference proteome</keyword>
<organism evidence="2 3">
    <name type="scientific">Ornithinibacillus halophilus</name>
    <dbReference type="NCBI Taxonomy" id="930117"/>
    <lineage>
        <taxon>Bacteria</taxon>
        <taxon>Bacillati</taxon>
        <taxon>Bacillota</taxon>
        <taxon>Bacilli</taxon>
        <taxon>Bacillales</taxon>
        <taxon>Bacillaceae</taxon>
        <taxon>Ornithinibacillus</taxon>
    </lineage>
</organism>
<dbReference type="InterPro" id="IPR025877">
    <property type="entry name" value="MobA-like_NTP_Trfase"/>
</dbReference>
<accession>A0A1M5FMM6</accession>
<dbReference type="Proteomes" id="UP000183988">
    <property type="component" value="Unassembled WGS sequence"/>
</dbReference>
<keyword evidence="2" id="KW-0548">Nucleotidyltransferase</keyword>
<name>A0A1M5FMM6_9BACI</name>
<feature type="domain" description="MobA-like NTP transferase" evidence="1">
    <location>
        <begin position="8"/>
        <end position="167"/>
    </location>
</feature>
<reference evidence="2 3" key="1">
    <citation type="submission" date="2016-11" db="EMBL/GenBank/DDBJ databases">
        <authorList>
            <person name="Jaros S."/>
            <person name="Januszkiewicz K."/>
            <person name="Wedrychowicz H."/>
        </authorList>
    </citation>
    <scope>NUCLEOTIDE SEQUENCE [LARGE SCALE GENOMIC DNA]</scope>
    <source>
        <strain evidence="2 3">IBRC-M 10683</strain>
    </source>
</reference>
<dbReference type="PANTHER" id="PTHR43777:SF1">
    <property type="entry name" value="MOLYBDENUM COFACTOR CYTIDYLYLTRANSFERASE"/>
    <property type="match status" value="1"/>
</dbReference>
<dbReference type="SUPFAM" id="SSF53448">
    <property type="entry name" value="Nucleotide-diphospho-sugar transferases"/>
    <property type="match status" value="1"/>
</dbReference>
<dbReference type="OrthoDB" id="285216at2"/>
<dbReference type="RefSeq" id="WP_084063233.1">
    <property type="nucleotide sequence ID" value="NZ_FQVW01000009.1"/>
</dbReference>
<dbReference type="GO" id="GO:0016779">
    <property type="term" value="F:nucleotidyltransferase activity"/>
    <property type="evidence" value="ECO:0007669"/>
    <property type="project" value="UniProtKB-KW"/>
</dbReference>
<dbReference type="Pfam" id="PF12804">
    <property type="entry name" value="NTP_transf_3"/>
    <property type="match status" value="1"/>
</dbReference>
<dbReference type="AlphaFoldDB" id="A0A1M5FMM6"/>
<dbReference type="EMBL" id="FQVW01000009">
    <property type="protein sequence ID" value="SHF92674.1"/>
    <property type="molecule type" value="Genomic_DNA"/>
</dbReference>
<dbReference type="InterPro" id="IPR029044">
    <property type="entry name" value="Nucleotide-diphossugar_trans"/>
</dbReference>